<feature type="region of interest" description="Disordered" evidence="1">
    <location>
        <begin position="312"/>
        <end position="331"/>
    </location>
</feature>
<dbReference type="InterPro" id="IPR026896">
    <property type="entry name" value="CSTF_C"/>
</dbReference>
<evidence type="ECO:0000259" key="3">
    <source>
        <dbReference type="Pfam" id="PF14327"/>
    </source>
</evidence>
<protein>
    <submittedName>
        <fullName evidence="4">Uncharacterized protein</fullName>
    </submittedName>
</protein>
<dbReference type="Pfam" id="PF14327">
    <property type="entry name" value="CSTF2_hinge"/>
    <property type="match status" value="1"/>
</dbReference>
<evidence type="ECO:0000259" key="2">
    <source>
        <dbReference type="Pfam" id="PF14304"/>
    </source>
</evidence>
<dbReference type="Gene3D" id="1.10.20.70">
    <property type="entry name" value="Transcription termination and cleavage factor, C-terminal domain"/>
    <property type="match status" value="1"/>
</dbReference>
<sequence length="393" mass="43096">MAGKQVAGEGLPGNIAGMSKNQLYEIIFLFEYVQTLIEQNQQQAKQILVQNPLLTKALFQAQVMLGMVKPPQMTPTVQPPTSQQSQQSSQPPRHPNIQPSQSLPGKVGLQEQAAPSQTQPPVRKQHQNQAGMQISAASVTVANLQSQPMSPHSLQTPQQTKGHLNPPVTLPHTSQLPNVPSLPKHSSSQCPPHQTPMPTSSSQMQQSLQRTGVPRIPSHPPMQPQARHPSVPNSHHQYAPQLGPNVGLQHPGPQHLSQPMFHSCNKPPFLPQRQPPHVNQMPPQSMYQNKAAGGLHLGSKFHNQVGGRIQTDEGSSRMFSQQDNTTPTQLQGPSLLVPGQIGLGNQPPRPALLNPEMEKALLQQVMSLTPEQIYLLPAEQRNQVLQLQQILRK</sequence>
<keyword evidence="5" id="KW-1185">Reference proteome</keyword>
<organism evidence="4 5">
    <name type="scientific">Hibiscus sabdariffa</name>
    <name type="common">roselle</name>
    <dbReference type="NCBI Taxonomy" id="183260"/>
    <lineage>
        <taxon>Eukaryota</taxon>
        <taxon>Viridiplantae</taxon>
        <taxon>Streptophyta</taxon>
        <taxon>Embryophyta</taxon>
        <taxon>Tracheophyta</taxon>
        <taxon>Spermatophyta</taxon>
        <taxon>Magnoliopsida</taxon>
        <taxon>eudicotyledons</taxon>
        <taxon>Gunneridae</taxon>
        <taxon>Pentapetalae</taxon>
        <taxon>rosids</taxon>
        <taxon>malvids</taxon>
        <taxon>Malvales</taxon>
        <taxon>Malvaceae</taxon>
        <taxon>Malvoideae</taxon>
        <taxon>Hibiscus</taxon>
    </lineage>
</organism>
<dbReference type="InterPro" id="IPR038192">
    <property type="entry name" value="CSTF_C_sf"/>
</dbReference>
<proteinExistence type="predicted"/>
<accession>A0ABR2U6Q6</accession>
<feature type="domain" description="Transcription termination and cleavage factor C-terminal" evidence="2">
    <location>
        <begin position="359"/>
        <end position="392"/>
    </location>
</feature>
<dbReference type="PANTHER" id="PTHR47866">
    <property type="entry name" value="HYDROXYPROLINE-RICH GLYCOPROTEIN FAMILY PROTEIN"/>
    <property type="match status" value="1"/>
</dbReference>
<evidence type="ECO:0000313" key="5">
    <source>
        <dbReference type="Proteomes" id="UP001396334"/>
    </source>
</evidence>
<dbReference type="Proteomes" id="UP001396334">
    <property type="component" value="Unassembled WGS sequence"/>
</dbReference>
<reference evidence="4 5" key="1">
    <citation type="journal article" date="2024" name="G3 (Bethesda)">
        <title>Genome assembly of Hibiscus sabdariffa L. provides insights into metabolisms of medicinal natural products.</title>
        <authorList>
            <person name="Kim T."/>
        </authorList>
    </citation>
    <scope>NUCLEOTIDE SEQUENCE [LARGE SCALE GENOMIC DNA]</scope>
    <source>
        <strain evidence="4">TK-2024</strain>
        <tissue evidence="4">Old leaves</tissue>
    </source>
</reference>
<dbReference type="InterPro" id="IPR025742">
    <property type="entry name" value="CSTF2_hinge"/>
</dbReference>
<feature type="domain" description="Cleavage stimulation factor subunit 2 hinge" evidence="3">
    <location>
        <begin position="14"/>
        <end position="73"/>
    </location>
</feature>
<dbReference type="EMBL" id="JBBPBN010000002">
    <property type="protein sequence ID" value="KAK9045294.1"/>
    <property type="molecule type" value="Genomic_DNA"/>
</dbReference>
<dbReference type="Pfam" id="PF14304">
    <property type="entry name" value="CSTF_C"/>
    <property type="match status" value="1"/>
</dbReference>
<gene>
    <name evidence="4" type="ORF">V6N11_059181</name>
</gene>
<dbReference type="PANTHER" id="PTHR47866:SF2">
    <property type="entry name" value="HYDROXYPROLINE-RICH GLYCOPROTEIN FAMILY PROTEIN"/>
    <property type="match status" value="1"/>
</dbReference>
<feature type="compositionally biased region" description="Polar residues" evidence="1">
    <location>
        <begin position="171"/>
        <end position="192"/>
    </location>
</feature>
<feature type="compositionally biased region" description="Low complexity" evidence="1">
    <location>
        <begin position="196"/>
        <end position="207"/>
    </location>
</feature>
<feature type="compositionally biased region" description="Polar residues" evidence="1">
    <location>
        <begin position="317"/>
        <end position="331"/>
    </location>
</feature>
<name>A0ABR2U6Q6_9ROSI</name>
<comment type="caution">
    <text evidence="4">The sequence shown here is derived from an EMBL/GenBank/DDBJ whole genome shotgun (WGS) entry which is preliminary data.</text>
</comment>
<feature type="compositionally biased region" description="Polar residues" evidence="1">
    <location>
        <begin position="127"/>
        <end position="162"/>
    </location>
</feature>
<feature type="region of interest" description="Disordered" evidence="1">
    <location>
        <begin position="70"/>
        <end position="276"/>
    </location>
</feature>
<feature type="compositionally biased region" description="Low complexity" evidence="1">
    <location>
        <begin position="70"/>
        <end position="91"/>
    </location>
</feature>
<evidence type="ECO:0000313" key="4">
    <source>
        <dbReference type="EMBL" id="KAK9045294.1"/>
    </source>
</evidence>
<evidence type="ECO:0000256" key="1">
    <source>
        <dbReference type="SAM" id="MobiDB-lite"/>
    </source>
</evidence>